<feature type="compositionally biased region" description="Polar residues" evidence="1">
    <location>
        <begin position="96"/>
        <end position="119"/>
    </location>
</feature>
<feature type="region of interest" description="Disordered" evidence="1">
    <location>
        <begin position="96"/>
        <end position="173"/>
    </location>
</feature>
<dbReference type="EMBL" id="KZ293645">
    <property type="protein sequence ID" value="PBL02927.1"/>
    <property type="molecule type" value="Genomic_DNA"/>
</dbReference>
<name>A0A2H3EWF8_ARMGA</name>
<dbReference type="SMART" id="SM00355">
    <property type="entry name" value="ZnF_C2H2"/>
    <property type="match status" value="3"/>
</dbReference>
<protein>
    <recommendedName>
        <fullName evidence="2">C2H2-type domain-containing protein</fullName>
    </recommendedName>
</protein>
<feature type="domain" description="C2H2-type" evidence="2">
    <location>
        <begin position="295"/>
        <end position="317"/>
    </location>
</feature>
<accession>A0A2H3EWF8</accession>
<proteinExistence type="predicted"/>
<gene>
    <name evidence="3" type="ORF">ARMGADRAFT_278341</name>
</gene>
<keyword evidence="4" id="KW-1185">Reference proteome</keyword>
<dbReference type="PROSITE" id="PS00028">
    <property type="entry name" value="ZINC_FINGER_C2H2_1"/>
    <property type="match status" value="2"/>
</dbReference>
<evidence type="ECO:0000313" key="4">
    <source>
        <dbReference type="Proteomes" id="UP000217790"/>
    </source>
</evidence>
<dbReference type="OrthoDB" id="3254002at2759"/>
<dbReference type="Proteomes" id="UP000217790">
    <property type="component" value="Unassembled WGS sequence"/>
</dbReference>
<organism evidence="3 4">
    <name type="scientific">Armillaria gallica</name>
    <name type="common">Bulbous honey fungus</name>
    <name type="synonym">Armillaria bulbosa</name>
    <dbReference type="NCBI Taxonomy" id="47427"/>
    <lineage>
        <taxon>Eukaryota</taxon>
        <taxon>Fungi</taxon>
        <taxon>Dikarya</taxon>
        <taxon>Basidiomycota</taxon>
        <taxon>Agaricomycotina</taxon>
        <taxon>Agaricomycetes</taxon>
        <taxon>Agaricomycetidae</taxon>
        <taxon>Agaricales</taxon>
        <taxon>Marasmiineae</taxon>
        <taxon>Physalacriaceae</taxon>
        <taxon>Armillaria</taxon>
    </lineage>
</organism>
<evidence type="ECO:0000313" key="3">
    <source>
        <dbReference type="EMBL" id="PBL02927.1"/>
    </source>
</evidence>
<dbReference type="STRING" id="47427.A0A2H3EWF8"/>
<evidence type="ECO:0000259" key="2">
    <source>
        <dbReference type="PROSITE" id="PS00028"/>
    </source>
</evidence>
<reference evidence="4" key="1">
    <citation type="journal article" date="2017" name="Nat. Ecol. Evol.">
        <title>Genome expansion and lineage-specific genetic innovations in the forest pathogenic fungi Armillaria.</title>
        <authorList>
            <person name="Sipos G."/>
            <person name="Prasanna A.N."/>
            <person name="Walter M.C."/>
            <person name="O'Connor E."/>
            <person name="Balint B."/>
            <person name="Krizsan K."/>
            <person name="Kiss B."/>
            <person name="Hess J."/>
            <person name="Varga T."/>
            <person name="Slot J."/>
            <person name="Riley R."/>
            <person name="Boka B."/>
            <person name="Rigling D."/>
            <person name="Barry K."/>
            <person name="Lee J."/>
            <person name="Mihaltcheva S."/>
            <person name="LaButti K."/>
            <person name="Lipzen A."/>
            <person name="Waldron R."/>
            <person name="Moloney N.M."/>
            <person name="Sperisen C."/>
            <person name="Kredics L."/>
            <person name="Vagvoelgyi C."/>
            <person name="Patrignani A."/>
            <person name="Fitzpatrick D."/>
            <person name="Nagy I."/>
            <person name="Doyle S."/>
            <person name="Anderson J.B."/>
            <person name="Grigoriev I.V."/>
            <person name="Gueldener U."/>
            <person name="Muensterkoetter M."/>
            <person name="Nagy L.G."/>
        </authorList>
    </citation>
    <scope>NUCLEOTIDE SEQUENCE [LARGE SCALE GENOMIC DNA]</scope>
    <source>
        <strain evidence="4">Ar21-2</strain>
    </source>
</reference>
<feature type="compositionally biased region" description="Basic and acidic residues" evidence="1">
    <location>
        <begin position="149"/>
        <end position="163"/>
    </location>
</feature>
<dbReference type="InParanoid" id="A0A2H3EWF8"/>
<feature type="domain" description="C2H2-type" evidence="2">
    <location>
        <begin position="324"/>
        <end position="347"/>
    </location>
</feature>
<dbReference type="Gene3D" id="3.30.160.60">
    <property type="entry name" value="Classic Zinc Finger"/>
    <property type="match status" value="1"/>
</dbReference>
<evidence type="ECO:0000256" key="1">
    <source>
        <dbReference type="SAM" id="MobiDB-lite"/>
    </source>
</evidence>
<dbReference type="InterPro" id="IPR013087">
    <property type="entry name" value="Znf_C2H2_type"/>
</dbReference>
<dbReference type="AlphaFoldDB" id="A0A2H3EWF8"/>
<sequence length="417" mass="46118">MAPSTQVVQPHNLTSTLPKAILNTVPPGTQGVSTMADSRTKNLPSQITTSLLPVGTTSAIPEPSAVEVMATPSSYPTSTQNPPLADKDTVAASTLEVSQLTGSSPIQNNNVTAPTSRSHSPIDDREGDAGSSKLPLFFRSSSTPLGDTSGKDDADRSDAEDVHTSGPAKPLSAKALGKRKIPYVLIPPPPTWVKELKARLERRRRNEVILEEASDETLYVGFESPVQQEIDSQRHSRAPLLDEKEETAMQECSSRLREAPCKWRGCDSILNCADKLYLHLQYHVEQNKAEKSFPCHWQHCGRVLLHKHEMILHLQAHAFMPLYCAYEDCEETFRTARQYLQHSLQMHQKDKLRPSADPVLLQGHMELPDVPSVVPSYMAVARSVAQYPISPERHQVIGPWVNICSLLGSIYPLTIFN</sequence>